<reference evidence="1 2" key="1">
    <citation type="submission" date="2019-07" db="EMBL/GenBank/DDBJ databases">
        <title>Whole genome shotgun sequence of Aeromicrobium flavum NBRC 107625.</title>
        <authorList>
            <person name="Hosoyama A."/>
            <person name="Uohara A."/>
            <person name="Ohji S."/>
            <person name="Ichikawa N."/>
        </authorList>
    </citation>
    <scope>NUCLEOTIDE SEQUENCE [LARGE SCALE GENOMIC DNA]</scope>
    <source>
        <strain evidence="1 2">NBRC 107625</strain>
    </source>
</reference>
<accession>A0A512HVY4</accession>
<evidence type="ECO:0000313" key="1">
    <source>
        <dbReference type="EMBL" id="GEO89601.1"/>
    </source>
</evidence>
<evidence type="ECO:0000313" key="2">
    <source>
        <dbReference type="Proteomes" id="UP000321769"/>
    </source>
</evidence>
<gene>
    <name evidence="1" type="ORF">AFL01nite_19280</name>
</gene>
<evidence type="ECO:0008006" key="3">
    <source>
        <dbReference type="Google" id="ProtNLM"/>
    </source>
</evidence>
<dbReference type="Proteomes" id="UP000321769">
    <property type="component" value="Unassembled WGS sequence"/>
</dbReference>
<comment type="caution">
    <text evidence="1">The sequence shown here is derived from an EMBL/GenBank/DDBJ whole genome shotgun (WGS) entry which is preliminary data.</text>
</comment>
<dbReference type="AlphaFoldDB" id="A0A512HVY4"/>
<keyword evidence="2" id="KW-1185">Reference proteome</keyword>
<organism evidence="1 2">
    <name type="scientific">Aeromicrobium flavum</name>
    <dbReference type="NCBI Taxonomy" id="416568"/>
    <lineage>
        <taxon>Bacteria</taxon>
        <taxon>Bacillati</taxon>
        <taxon>Actinomycetota</taxon>
        <taxon>Actinomycetes</taxon>
        <taxon>Propionibacteriales</taxon>
        <taxon>Nocardioidaceae</taxon>
        <taxon>Aeromicrobium</taxon>
    </lineage>
</organism>
<sequence>MVTVIMRRWRGAVRAEHAERYLAHQSETGVREYRATPGNRGAVVLRRPVGDLVEVVTLSLWDSMDDVRRFAGDEPERAVFYPGDDDLLVEKDEHVDHWEVVEADLDPGGDRGRS</sequence>
<dbReference type="EMBL" id="BJZQ01000008">
    <property type="protein sequence ID" value="GEO89601.1"/>
    <property type="molecule type" value="Genomic_DNA"/>
</dbReference>
<proteinExistence type="predicted"/>
<protein>
    <recommendedName>
        <fullName evidence="3">ABM domain-containing protein</fullName>
    </recommendedName>
</protein>
<name>A0A512HVY4_9ACTN</name>
<dbReference type="InterPro" id="IPR011008">
    <property type="entry name" value="Dimeric_a/b-barrel"/>
</dbReference>
<dbReference type="SUPFAM" id="SSF54909">
    <property type="entry name" value="Dimeric alpha+beta barrel"/>
    <property type="match status" value="1"/>
</dbReference>